<feature type="compositionally biased region" description="Polar residues" evidence="1">
    <location>
        <begin position="95"/>
        <end position="107"/>
    </location>
</feature>
<feature type="compositionally biased region" description="Low complexity" evidence="1">
    <location>
        <begin position="627"/>
        <end position="640"/>
    </location>
</feature>
<organism evidence="2 3">
    <name type="scientific">Lasiosphaeria ovina</name>
    <dbReference type="NCBI Taxonomy" id="92902"/>
    <lineage>
        <taxon>Eukaryota</taxon>
        <taxon>Fungi</taxon>
        <taxon>Dikarya</taxon>
        <taxon>Ascomycota</taxon>
        <taxon>Pezizomycotina</taxon>
        <taxon>Sordariomycetes</taxon>
        <taxon>Sordariomycetidae</taxon>
        <taxon>Sordariales</taxon>
        <taxon>Lasiosphaeriaceae</taxon>
        <taxon>Lasiosphaeria</taxon>
    </lineage>
</organism>
<feature type="compositionally biased region" description="Polar residues" evidence="1">
    <location>
        <begin position="441"/>
        <end position="469"/>
    </location>
</feature>
<feature type="compositionally biased region" description="Low complexity" evidence="1">
    <location>
        <begin position="363"/>
        <end position="383"/>
    </location>
</feature>
<feature type="compositionally biased region" description="Basic and acidic residues" evidence="1">
    <location>
        <begin position="246"/>
        <end position="263"/>
    </location>
</feature>
<sequence length="1118" mass="117955">MDGSYGNIYPAGRSPGAPSSSGEQYKVNVSRQKTRKWAEFKPANYDGDEWGDEYNDGPSEPSAPPPKPLGPRQPSAAPATRQFQPASAPPLHIPGQQSQSPWQTHPDPSSPFLSGVQPMGGAPERKATGPLPESAATGSSVYSAGPAYGRSVASPITSPSSRQMSPAPAGAGSVPTRFPPRKSSMGAYDAPDPSEVMRQPRSGSRPGSSHNKPWVEGRSASPSSGKPLASPLASPASPTRLIRPADIYRRMGEEKEKQRRSLESGRPSLDSATGRSGENADPGLESRQDGADQRGREGADVNRSLRPALAPVAERKSEYGIEGLLASYASDEPSVEPDSTSPMLPEFSRISDFGDDFFSPPGSSQQTSLPLPTSTSHSTVPPLYLQSHNSAEEPISSLLVAEDPNRPPLTPPTPTPQNMGFHPARDFSITAEPDAALQSAPEASTSAKSSNEPDQPTASLSQANQSSAGQWALEASHESVSPAAVPPDAALGADDKQALRPHLPGNWVTETLETPSEAPTPAALPEDLPHRAAESRDASPVTKAVNNVAESPSDPAESQDPELYGLSEAVKNSYSSPKDIQPVQPATPSDLTAATSPASEITPTAPLKPRRDQTVETVDFVQPSQFSVPSTLDTSSSSPVKESDVLREEIIKSLSPLQASDDFKSIAGGPTAAYQAAAEPTRESSYLGDVYGDYWASPDEKHDPLPVEAAKILGKAPVEAPVKAHVEASVEAHVKTPIETPIETPVEIPVEKGILLRERREAEIRPGDMRRQFSWEANSEDTKTASPQSPTPESQVEKEAVGPDSRVGNAPVFLAELEGSASETNLPRNIEPAELGNSHLSPTTRTDSAPGSNKAPGSGISHQVSEASTMAPRSNLDIPLEPPSPLSVVSNRAGQRQEMQTLSVSEEKIPAQELSDLPSLFSPLGSSPALALGAELQPTRSPAPPAPPAKDLVSIVPFRQIMEMQAASERIKYFNETRAQFASIETGLGDWLLELRSKYPEHAGATWSFRTALVGPNGPPNWQQGSQIPGQATVPTPYFQQHPNNSISVLAEGGRPANNIPMPPQSAQHGPGGFGLSGNQVGTKSKGLLLAAGKAGKGLLSKGKNKLKGTGDKVFSNP</sequence>
<reference evidence="2" key="1">
    <citation type="journal article" date="2023" name="Mol. Phylogenet. Evol.">
        <title>Genome-scale phylogeny and comparative genomics of the fungal order Sordariales.</title>
        <authorList>
            <person name="Hensen N."/>
            <person name="Bonometti L."/>
            <person name="Westerberg I."/>
            <person name="Brannstrom I.O."/>
            <person name="Guillou S."/>
            <person name="Cros-Aarteil S."/>
            <person name="Calhoun S."/>
            <person name="Haridas S."/>
            <person name="Kuo A."/>
            <person name="Mondo S."/>
            <person name="Pangilinan J."/>
            <person name="Riley R."/>
            <person name="LaButti K."/>
            <person name="Andreopoulos B."/>
            <person name="Lipzen A."/>
            <person name="Chen C."/>
            <person name="Yan M."/>
            <person name="Daum C."/>
            <person name="Ng V."/>
            <person name="Clum A."/>
            <person name="Steindorff A."/>
            <person name="Ohm R.A."/>
            <person name="Martin F."/>
            <person name="Silar P."/>
            <person name="Natvig D.O."/>
            <person name="Lalanne C."/>
            <person name="Gautier V."/>
            <person name="Ament-Velasquez S.L."/>
            <person name="Kruys A."/>
            <person name="Hutchinson M.I."/>
            <person name="Powell A.J."/>
            <person name="Barry K."/>
            <person name="Miller A.N."/>
            <person name="Grigoriev I.V."/>
            <person name="Debuchy R."/>
            <person name="Gladieux P."/>
            <person name="Hiltunen Thoren M."/>
            <person name="Johannesson H."/>
        </authorList>
    </citation>
    <scope>NUCLEOTIDE SEQUENCE</scope>
    <source>
        <strain evidence="2">CBS 958.72</strain>
    </source>
</reference>
<accession>A0AAE0N1V0</accession>
<feature type="compositionally biased region" description="Polar residues" evidence="1">
    <location>
        <begin position="784"/>
        <end position="794"/>
    </location>
</feature>
<proteinExistence type="predicted"/>
<feature type="compositionally biased region" description="Low complexity" evidence="1">
    <location>
        <begin position="200"/>
        <end position="209"/>
    </location>
</feature>
<comment type="caution">
    <text evidence="2">The sequence shown here is derived from an EMBL/GenBank/DDBJ whole genome shotgun (WGS) entry which is preliminary data.</text>
</comment>
<dbReference type="EMBL" id="JAULSN010000007">
    <property type="protein sequence ID" value="KAK3367140.1"/>
    <property type="molecule type" value="Genomic_DNA"/>
</dbReference>
<dbReference type="Proteomes" id="UP001287356">
    <property type="component" value="Unassembled WGS sequence"/>
</dbReference>
<reference evidence="2" key="2">
    <citation type="submission" date="2023-06" db="EMBL/GenBank/DDBJ databases">
        <authorList>
            <consortium name="Lawrence Berkeley National Laboratory"/>
            <person name="Haridas S."/>
            <person name="Hensen N."/>
            <person name="Bonometti L."/>
            <person name="Westerberg I."/>
            <person name="Brannstrom I.O."/>
            <person name="Guillou S."/>
            <person name="Cros-Aarteil S."/>
            <person name="Calhoun S."/>
            <person name="Kuo A."/>
            <person name="Mondo S."/>
            <person name="Pangilinan J."/>
            <person name="Riley R."/>
            <person name="Labutti K."/>
            <person name="Andreopoulos B."/>
            <person name="Lipzen A."/>
            <person name="Chen C."/>
            <person name="Yanf M."/>
            <person name="Daum C."/>
            <person name="Ng V."/>
            <person name="Clum A."/>
            <person name="Steindorff A."/>
            <person name="Ohm R."/>
            <person name="Martin F."/>
            <person name="Silar P."/>
            <person name="Natvig D."/>
            <person name="Lalanne C."/>
            <person name="Gautier V."/>
            <person name="Ament-Velasquez S.L."/>
            <person name="Kruys A."/>
            <person name="Hutchinson M.I."/>
            <person name="Powell A.J."/>
            <person name="Barry K."/>
            <person name="Miller A.N."/>
            <person name="Grigoriev I.V."/>
            <person name="Debuchy R."/>
            <person name="Gladieux P."/>
            <person name="Thoren M.H."/>
            <person name="Johannesson H."/>
        </authorList>
    </citation>
    <scope>NUCLEOTIDE SEQUENCE</scope>
    <source>
        <strain evidence="2">CBS 958.72</strain>
    </source>
</reference>
<evidence type="ECO:0000313" key="2">
    <source>
        <dbReference type="EMBL" id="KAK3367140.1"/>
    </source>
</evidence>
<feature type="compositionally biased region" description="Acidic residues" evidence="1">
    <location>
        <begin position="46"/>
        <end position="55"/>
    </location>
</feature>
<dbReference type="AlphaFoldDB" id="A0AAE0N1V0"/>
<feature type="compositionally biased region" description="Low complexity" evidence="1">
    <location>
        <begin position="479"/>
        <end position="490"/>
    </location>
</feature>
<keyword evidence="3" id="KW-1185">Reference proteome</keyword>
<feature type="compositionally biased region" description="Basic and acidic residues" evidence="1">
    <location>
        <begin position="527"/>
        <end position="537"/>
    </location>
</feature>
<name>A0AAE0N1V0_9PEZI</name>
<feature type="compositionally biased region" description="Basic and acidic residues" evidence="1">
    <location>
        <begin position="761"/>
        <end position="773"/>
    </location>
</feature>
<feature type="compositionally biased region" description="Polar residues" evidence="1">
    <location>
        <begin position="154"/>
        <end position="164"/>
    </location>
</feature>
<feature type="region of interest" description="Disordered" evidence="1">
    <location>
        <begin position="329"/>
        <end position="643"/>
    </location>
</feature>
<feature type="region of interest" description="Disordered" evidence="1">
    <location>
        <begin position="1099"/>
        <end position="1118"/>
    </location>
</feature>
<feature type="region of interest" description="Disordered" evidence="1">
    <location>
        <begin position="1"/>
        <end position="317"/>
    </location>
</feature>
<feature type="compositionally biased region" description="Pro residues" evidence="1">
    <location>
        <begin position="406"/>
        <end position="415"/>
    </location>
</feature>
<feature type="compositionally biased region" description="Low complexity" evidence="1">
    <location>
        <begin position="10"/>
        <end position="22"/>
    </location>
</feature>
<evidence type="ECO:0000313" key="3">
    <source>
        <dbReference type="Proteomes" id="UP001287356"/>
    </source>
</evidence>
<feature type="compositionally biased region" description="Basic and acidic residues" evidence="1">
    <location>
        <begin position="284"/>
        <end position="300"/>
    </location>
</feature>
<feature type="compositionally biased region" description="Pro residues" evidence="1">
    <location>
        <begin position="61"/>
        <end position="71"/>
    </location>
</feature>
<feature type="compositionally biased region" description="Low complexity" evidence="1">
    <location>
        <begin position="219"/>
        <end position="238"/>
    </location>
</feature>
<gene>
    <name evidence="2" type="ORF">B0T24DRAFT_535279</name>
</gene>
<evidence type="ECO:0000256" key="1">
    <source>
        <dbReference type="SAM" id="MobiDB-lite"/>
    </source>
</evidence>
<feature type="compositionally biased region" description="Polar residues" evidence="1">
    <location>
        <begin position="570"/>
        <end position="602"/>
    </location>
</feature>
<feature type="compositionally biased region" description="Polar residues" evidence="1">
    <location>
        <begin position="892"/>
        <end position="904"/>
    </location>
</feature>
<feature type="region of interest" description="Disordered" evidence="1">
    <location>
        <begin position="761"/>
        <end position="906"/>
    </location>
</feature>
<feature type="compositionally biased region" description="Polar residues" evidence="1">
    <location>
        <begin position="860"/>
        <end position="872"/>
    </location>
</feature>
<protein>
    <submittedName>
        <fullName evidence="2">Uncharacterized protein</fullName>
    </submittedName>
</protein>
<feature type="compositionally biased region" description="Polar residues" evidence="1">
    <location>
        <begin position="838"/>
        <end position="851"/>
    </location>
</feature>